<comment type="caution">
    <text evidence="4">The sequence shown here is derived from an EMBL/GenBank/DDBJ whole genome shotgun (WGS) entry which is preliminary data.</text>
</comment>
<evidence type="ECO:0000256" key="1">
    <source>
        <dbReference type="SAM" id="MobiDB-lite"/>
    </source>
</evidence>
<name>A0A8H6QKT4_9EURO</name>
<dbReference type="PROSITE" id="PS50878">
    <property type="entry name" value="RT_POL"/>
    <property type="match status" value="1"/>
</dbReference>
<dbReference type="InterPro" id="IPR000477">
    <property type="entry name" value="RT_dom"/>
</dbReference>
<dbReference type="InterPro" id="IPR043502">
    <property type="entry name" value="DNA/RNA_pol_sf"/>
</dbReference>
<dbReference type="AlphaFoldDB" id="A0A8H6QKT4"/>
<dbReference type="Gene3D" id="3.30.420.10">
    <property type="entry name" value="Ribonuclease H-like superfamily/Ribonuclease H"/>
    <property type="match status" value="1"/>
</dbReference>
<evidence type="ECO:0000313" key="5">
    <source>
        <dbReference type="Proteomes" id="UP000654922"/>
    </source>
</evidence>
<evidence type="ECO:0000259" key="2">
    <source>
        <dbReference type="PROSITE" id="PS50878"/>
    </source>
</evidence>
<sequence length="1151" mass="129273">MFSRVSRNKGMYGYAVTTMRRSIHQPERDVAHVLGVIPDHVLEVVPAREVDPAQAQRLVLVHVTEPFCDPVHPHVRDRAWEQGQVHGRKGSIHVSIFKKPPSHSDAADSQACEGSGGAVAERSRPRDRHPWLRPSPHSRPGFTPECRSLLRDKKRLRRTISAYRSKHRCEAPLPLRVRLAQATQACKRVVQRCRRNAFRQQITDIADMDDVWRAVRWTKNRGPYQAYTPPLRDPRTGSVAYGAEEKADLLARQFFPSPPPANLDDLRGYDYPEPISVPEFREHEVLSTLRSVKPDKAPGPDGITNRVLQAVSHVLVPGLTSLYNQCIRLGYCPEHFRDAATVALRKPGKPDYSVPKAYRPIALLNTLSKLLEALVASRMSYLAETHGLLPENHFGGRKGQGTENALHAALEAIHSGWKNGKVVSALLLDISGAFDNVSHDRLLHNLRASRIPQAYVTWLSSFLRGRSTSLLLPEYTMPTRRVETGIPQGSPLSPILYIFYNAGLMGRGDPEWGTDNIGYIDDTTMLATGDSEHANCQRLRAHYRRGCLHWAATHASQFELSKFQLIHFHPPGRRARGDAEPPHSGPGEPLDLGDGQVVQASATARLLGVTLDQHLTFEAHLKHVDTAATRRLQAISALGGSKWGLRLRELRHIYTACITPIMLYAASVWYAPPARGRRRFHSQQVKVLNRIQRRAGKLIAGAFRTVSGAAFDAELHLTPMPLLLRQRRIQTLIRIATTPAYRMHILDRRRRHHRNMLLQSPLEAAEEEVELATGVDPREMEIRLPWAVPPWWEPPEVVIEETKERSMIHHDIHCIAYPEAIRVYTDGSGIRGKVGTAAVCLDPPICRQRYLGTDVEHTVPVAEIAGLVLALRLLKRDLVPRDAWRSPPDRGSRSRAEIYSDNQGALRTLLAPKQAPGQYLVRELVSLIDRLDPVLDISFHWLAAHRGVAGNELADRKAKEAAGWRPGNGRGGLAPVMMPDYPTRGPLDAWIRQHTKEQWEEAWRQSEHGRHLRDLLPDVTKRSISLYDDLTPVERSVVAQMRTGKIGLNHYLTTINRAEDPLCPCGRAPETTHHVLFGCTRYDDLRRTIWTEGTPRNLTEALTEKRYVRRAARFMLDTGRLTYLAEATQPAWLGPSAPSSARPLTALAGDG</sequence>
<dbReference type="EMBL" id="JACBAE010000966">
    <property type="protein sequence ID" value="KAF7174349.1"/>
    <property type="molecule type" value="Genomic_DNA"/>
</dbReference>
<dbReference type="SUPFAM" id="SSF56672">
    <property type="entry name" value="DNA/RNA polymerases"/>
    <property type="match status" value="1"/>
</dbReference>
<dbReference type="PANTHER" id="PTHR33481">
    <property type="entry name" value="REVERSE TRANSCRIPTASE"/>
    <property type="match status" value="1"/>
</dbReference>
<organism evidence="4 5">
    <name type="scientific">Aspergillus felis</name>
    <dbReference type="NCBI Taxonomy" id="1287682"/>
    <lineage>
        <taxon>Eukaryota</taxon>
        <taxon>Fungi</taxon>
        <taxon>Dikarya</taxon>
        <taxon>Ascomycota</taxon>
        <taxon>Pezizomycotina</taxon>
        <taxon>Eurotiomycetes</taxon>
        <taxon>Eurotiomycetidae</taxon>
        <taxon>Eurotiales</taxon>
        <taxon>Aspergillaceae</taxon>
        <taxon>Aspergillus</taxon>
        <taxon>Aspergillus subgen. Fumigati</taxon>
    </lineage>
</organism>
<dbReference type="PANTHER" id="PTHR33481:SF1">
    <property type="entry name" value="ENDONUCLEASE_EXONUCLEASE_PHOSPHATASE DOMAIN-CONTAINING PROTEIN-RELATED"/>
    <property type="match status" value="1"/>
</dbReference>
<dbReference type="Pfam" id="PF00075">
    <property type="entry name" value="RNase_H"/>
    <property type="match status" value="1"/>
</dbReference>
<dbReference type="InterPro" id="IPR002156">
    <property type="entry name" value="RNaseH_domain"/>
</dbReference>
<evidence type="ECO:0000259" key="3">
    <source>
        <dbReference type="PROSITE" id="PS50879"/>
    </source>
</evidence>
<dbReference type="Pfam" id="PF00078">
    <property type="entry name" value="RVT_1"/>
    <property type="match status" value="1"/>
</dbReference>
<dbReference type="CDD" id="cd01650">
    <property type="entry name" value="RT_nLTR_like"/>
    <property type="match status" value="1"/>
</dbReference>
<dbReference type="InterPro" id="IPR036397">
    <property type="entry name" value="RNaseH_sf"/>
</dbReference>
<feature type="region of interest" description="Disordered" evidence="1">
    <location>
        <begin position="571"/>
        <end position="591"/>
    </location>
</feature>
<dbReference type="Proteomes" id="UP000654922">
    <property type="component" value="Unassembled WGS sequence"/>
</dbReference>
<evidence type="ECO:0008006" key="6">
    <source>
        <dbReference type="Google" id="ProtNLM"/>
    </source>
</evidence>
<feature type="region of interest" description="Disordered" evidence="1">
    <location>
        <begin position="97"/>
        <end position="145"/>
    </location>
</feature>
<proteinExistence type="predicted"/>
<gene>
    <name evidence="4" type="ORF">CNMCM5623_007004</name>
</gene>
<dbReference type="OrthoDB" id="4500858at2759"/>
<reference evidence="4" key="1">
    <citation type="submission" date="2020-06" db="EMBL/GenBank/DDBJ databases">
        <title>Draft genome sequences of strains closely related to Aspergillus parafelis and Aspergillus hiratsukae.</title>
        <authorList>
            <person name="Dos Santos R.A.C."/>
            <person name="Rivero-Menendez O."/>
            <person name="Steenwyk J.L."/>
            <person name="Mead M.E."/>
            <person name="Goldman G.H."/>
            <person name="Alastruey-Izquierdo A."/>
            <person name="Rokas A."/>
        </authorList>
    </citation>
    <scope>NUCLEOTIDE SEQUENCE</scope>
    <source>
        <strain evidence="4">CNM-CM5623</strain>
    </source>
</reference>
<feature type="compositionally biased region" description="Basic and acidic residues" evidence="1">
    <location>
        <begin position="121"/>
        <end position="130"/>
    </location>
</feature>
<dbReference type="PROSITE" id="PS50879">
    <property type="entry name" value="RNASE_H_1"/>
    <property type="match status" value="1"/>
</dbReference>
<feature type="domain" description="Reverse transcriptase" evidence="2">
    <location>
        <begin position="325"/>
        <end position="611"/>
    </location>
</feature>
<evidence type="ECO:0000313" key="4">
    <source>
        <dbReference type="EMBL" id="KAF7174349.1"/>
    </source>
</evidence>
<dbReference type="CDD" id="cd09276">
    <property type="entry name" value="Rnase_HI_RT_non_LTR"/>
    <property type="match status" value="1"/>
</dbReference>
<dbReference type="GO" id="GO:0004523">
    <property type="term" value="F:RNA-DNA hybrid ribonuclease activity"/>
    <property type="evidence" value="ECO:0007669"/>
    <property type="project" value="InterPro"/>
</dbReference>
<accession>A0A8H6QKT4</accession>
<dbReference type="SUPFAM" id="SSF53098">
    <property type="entry name" value="Ribonuclease H-like"/>
    <property type="match status" value="1"/>
</dbReference>
<dbReference type="InterPro" id="IPR012337">
    <property type="entry name" value="RNaseH-like_sf"/>
</dbReference>
<dbReference type="GO" id="GO:0003676">
    <property type="term" value="F:nucleic acid binding"/>
    <property type="evidence" value="ECO:0007669"/>
    <property type="project" value="InterPro"/>
</dbReference>
<protein>
    <recommendedName>
        <fullName evidence="6">Reverse transcriptase</fullName>
    </recommendedName>
</protein>
<feature type="domain" description="RNase H type-1" evidence="3">
    <location>
        <begin position="817"/>
        <end position="963"/>
    </location>
</feature>